<feature type="compositionally biased region" description="Polar residues" evidence="2">
    <location>
        <begin position="561"/>
        <end position="574"/>
    </location>
</feature>
<dbReference type="EMBL" id="MCZK01000021">
    <property type="protein sequence ID" value="PMM76826.1"/>
    <property type="molecule type" value="Genomic_DNA"/>
</dbReference>
<feature type="compositionally biased region" description="Polar residues" evidence="2">
    <location>
        <begin position="581"/>
        <end position="591"/>
    </location>
</feature>
<keyword evidence="1" id="KW-0175">Coiled coil</keyword>
<dbReference type="AlphaFoldDB" id="A0A2N7KKH4"/>
<feature type="region of interest" description="Disordered" evidence="2">
    <location>
        <begin position="539"/>
        <end position="609"/>
    </location>
</feature>
<sequence>MIIKLQHEAKSFGDLKRICNYIANPKNENETERCEMFGGARGELDLDNKKNHISDFILQLKTNHSMHLQQEKRKSKEKRIYDHYEVAFHADDWKSRTNEEMLDIAKEGLQGFIKDFDDKEILYAMHNDTVNKHFHFIIPRVSNSLKYDKAFQSKNRSRQVAEDLEDKYDLTRTNRQDSAPQDPANKLQAIAKKAFNANDLEASEKLEELAAQRQKELEKNPFEFMRKQTIYAAKNAKNNTHFFKLLDKHNIEVKPSFKKGQNGQQEIRGFSFEMKDKQGSVIAHSSGSKLNRKLLTKNALESRFKGITSQIIQRQDQKQTTPKTTRNNAQTVKQTASTANKSVKKPSKAPSSTLPSKSNEIDKFADAETKKLQQYQKQMMDHYDQVQAKKRAEQNEQKDGIFKLFVDDYKELKEKESLKQKRAIRELEKSLIEESSFVNEEPEKTTKSTKKVIDLENKKSVGWFANLTKPNETKYQEMLEKGFDLTTVKTPKSWNDKDQSFKITNFMSDNKDLLSQKEKEHLFTTLKKNEANDEILSRAYKDFEPSDEKQKRERERLLNKFKNQSNDLASQYKSANRKPSHSSNKQVSTSVLKKKKDKNKKDKNKALKI</sequence>
<name>A0A2N7KKH4_9VIBR</name>
<proteinExistence type="predicted"/>
<feature type="compositionally biased region" description="Basic and acidic residues" evidence="2">
    <location>
        <begin position="539"/>
        <end position="558"/>
    </location>
</feature>
<feature type="coiled-coil region" evidence="1">
    <location>
        <begin position="365"/>
        <end position="392"/>
    </location>
</feature>
<feature type="domain" description="MobA/VirD2-like nuclease" evidence="3">
    <location>
        <begin position="64"/>
        <end position="170"/>
    </location>
</feature>
<evidence type="ECO:0000256" key="1">
    <source>
        <dbReference type="SAM" id="Coils"/>
    </source>
</evidence>
<feature type="compositionally biased region" description="Polar residues" evidence="2">
    <location>
        <begin position="310"/>
        <end position="340"/>
    </location>
</feature>
<feature type="compositionally biased region" description="Basic residues" evidence="2">
    <location>
        <begin position="592"/>
        <end position="609"/>
    </location>
</feature>
<feature type="region of interest" description="Disordered" evidence="2">
    <location>
        <begin position="310"/>
        <end position="362"/>
    </location>
</feature>
<dbReference type="RefSeq" id="WP_102433946.1">
    <property type="nucleotide sequence ID" value="NZ_CAWNVI010000021.1"/>
</dbReference>
<organism evidence="4 5">
    <name type="scientific">Vibrio lentus</name>
    <dbReference type="NCBI Taxonomy" id="136468"/>
    <lineage>
        <taxon>Bacteria</taxon>
        <taxon>Pseudomonadati</taxon>
        <taxon>Pseudomonadota</taxon>
        <taxon>Gammaproteobacteria</taxon>
        <taxon>Vibrionales</taxon>
        <taxon>Vibrionaceae</taxon>
        <taxon>Vibrio</taxon>
    </lineage>
</organism>
<dbReference type="Pfam" id="PF03432">
    <property type="entry name" value="Relaxase"/>
    <property type="match status" value="1"/>
</dbReference>
<evidence type="ECO:0000313" key="5">
    <source>
        <dbReference type="Proteomes" id="UP000235406"/>
    </source>
</evidence>
<dbReference type="InterPro" id="IPR005094">
    <property type="entry name" value="Endonuclease_MobA/VirD2"/>
</dbReference>
<dbReference type="Proteomes" id="UP000235406">
    <property type="component" value="Unassembled WGS sequence"/>
</dbReference>
<protein>
    <recommendedName>
        <fullName evidence="3">MobA/VirD2-like nuclease domain-containing protein</fullName>
    </recommendedName>
</protein>
<dbReference type="OrthoDB" id="5359237at2"/>
<accession>A0A2N7KKH4</accession>
<comment type="caution">
    <text evidence="4">The sequence shown here is derived from an EMBL/GenBank/DDBJ whole genome shotgun (WGS) entry which is preliminary data.</text>
</comment>
<evidence type="ECO:0000259" key="3">
    <source>
        <dbReference type="Pfam" id="PF03432"/>
    </source>
</evidence>
<evidence type="ECO:0000313" key="4">
    <source>
        <dbReference type="EMBL" id="PMM76826.1"/>
    </source>
</evidence>
<evidence type="ECO:0000256" key="2">
    <source>
        <dbReference type="SAM" id="MobiDB-lite"/>
    </source>
</evidence>
<reference evidence="5" key="1">
    <citation type="submission" date="2016-07" db="EMBL/GenBank/DDBJ databases">
        <title>Nontailed viruses are major unrecognized killers of bacteria in the ocean.</title>
        <authorList>
            <person name="Kauffman K."/>
            <person name="Hussain F."/>
            <person name="Yang J."/>
            <person name="Arevalo P."/>
            <person name="Brown J."/>
            <person name="Cutler M."/>
            <person name="Kelly L."/>
            <person name="Polz M.F."/>
        </authorList>
    </citation>
    <scope>NUCLEOTIDE SEQUENCE [LARGE SCALE GENOMIC DNA]</scope>
    <source>
        <strain evidence="5">10N.261.46.F8</strain>
    </source>
</reference>
<gene>
    <name evidence="4" type="ORF">BCT49_22005</name>
</gene>